<dbReference type="PANTHER" id="PTHR47784:SF5">
    <property type="entry name" value="STEROL UPTAKE CONTROL PROTEIN 2"/>
    <property type="match status" value="1"/>
</dbReference>
<dbReference type="AlphaFoldDB" id="A0A167CKF1"/>
<accession>A0A167CKF1</accession>
<keyword evidence="2" id="KW-1185">Reference proteome</keyword>
<organism evidence="1 2">
    <name type="scientific">Colletotrichum incanum</name>
    <name type="common">Soybean anthracnose fungus</name>
    <dbReference type="NCBI Taxonomy" id="1573173"/>
    <lineage>
        <taxon>Eukaryota</taxon>
        <taxon>Fungi</taxon>
        <taxon>Dikarya</taxon>
        <taxon>Ascomycota</taxon>
        <taxon>Pezizomycotina</taxon>
        <taxon>Sordariomycetes</taxon>
        <taxon>Hypocreomycetidae</taxon>
        <taxon>Glomerellales</taxon>
        <taxon>Glomerellaceae</taxon>
        <taxon>Colletotrichum</taxon>
        <taxon>Colletotrichum spaethianum species complex</taxon>
    </lineage>
</organism>
<reference evidence="1 2" key="1">
    <citation type="submission" date="2015-06" db="EMBL/GenBank/DDBJ databases">
        <title>Survival trade-offs in plant roots during colonization by closely related pathogenic and mutualistic fungi.</title>
        <authorList>
            <person name="Hacquard S."/>
            <person name="Kracher B."/>
            <person name="Hiruma K."/>
            <person name="Weinman A."/>
            <person name="Muench P."/>
            <person name="Garrido Oter R."/>
            <person name="Ver Loren van Themaat E."/>
            <person name="Dallerey J.-F."/>
            <person name="Damm U."/>
            <person name="Henrissat B."/>
            <person name="Lespinet O."/>
            <person name="Thon M."/>
            <person name="Kemen E."/>
            <person name="McHardy A.C."/>
            <person name="Schulze-Lefert P."/>
            <person name="O'Connell R.J."/>
        </authorList>
    </citation>
    <scope>NUCLEOTIDE SEQUENCE [LARGE SCALE GENOMIC DNA]</scope>
    <source>
        <strain evidence="1 2">MAFF 238704</strain>
    </source>
</reference>
<sequence length="273" mass="30814">MHGILSLTALHLAHLDLGDKRSHMRDASHRHNQALQGFRTAIENITDGNSDALFACTSVNIVYVFGMYGHLYGCHDGGDSPSARIERVLGAEWIPMIRGVEAVLSSVHDRVRSGPLSPLLDLRNWDELDPDSMSLVGDEQFQGIRAIWTASTDCGLYDQSLYLLRKCYAYMQQFGTLQEAAAGDGPYNRTWSGPLMWLHFVPEEFVIRLRQRQPPALVLFSHLGILFHALEELWIFKGWARSIVEAVDEVLGAYWESWIKWPKKVVGLSCCTK</sequence>
<protein>
    <submittedName>
        <fullName evidence="1">C6 zinc finger domain-containing protein</fullName>
    </submittedName>
</protein>
<evidence type="ECO:0000313" key="1">
    <source>
        <dbReference type="EMBL" id="KZL82709.1"/>
    </source>
</evidence>
<evidence type="ECO:0000313" key="2">
    <source>
        <dbReference type="Proteomes" id="UP000076584"/>
    </source>
</evidence>
<name>A0A167CKF1_COLIC</name>
<gene>
    <name evidence="1" type="ORF">CI238_10727</name>
</gene>
<proteinExistence type="predicted"/>
<dbReference type="EMBL" id="LFIW01001362">
    <property type="protein sequence ID" value="KZL82709.1"/>
    <property type="molecule type" value="Genomic_DNA"/>
</dbReference>
<dbReference type="Proteomes" id="UP000076584">
    <property type="component" value="Unassembled WGS sequence"/>
</dbReference>
<dbReference type="STRING" id="1573173.A0A167CKF1"/>
<dbReference type="InterPro" id="IPR053157">
    <property type="entry name" value="Sterol_Uptake_Regulator"/>
</dbReference>
<dbReference type="PANTHER" id="PTHR47784">
    <property type="entry name" value="STEROL UPTAKE CONTROL PROTEIN 2"/>
    <property type="match status" value="1"/>
</dbReference>
<comment type="caution">
    <text evidence="1">The sequence shown here is derived from an EMBL/GenBank/DDBJ whole genome shotgun (WGS) entry which is preliminary data.</text>
</comment>
<dbReference type="GO" id="GO:0001228">
    <property type="term" value="F:DNA-binding transcription activator activity, RNA polymerase II-specific"/>
    <property type="evidence" value="ECO:0007669"/>
    <property type="project" value="TreeGrafter"/>
</dbReference>